<sequence length="215" mass="23663">MNTRYRTLALLCLCATLTGCADRLEPAIPQPHQRVDQLADWAHDRAKPYNIPERALKAYAYAAWKVKDDSQCTIGWPTLAAIGEIYSNHARAHNTEITEDGLTSIKLRGLDNMGPDKPIVPDTDGGASDGNPINDIAIGPMQIMPSRWEQFAESTEPNHTPNPYDIDDAALTTARILCSQGNLSTPEGWDRAIKLIAPSPDVVKKIHARAQELSR</sequence>
<dbReference type="SUPFAM" id="SSF53955">
    <property type="entry name" value="Lysozyme-like"/>
    <property type="match status" value="1"/>
</dbReference>
<evidence type="ECO:0000256" key="1">
    <source>
        <dbReference type="SAM" id="SignalP"/>
    </source>
</evidence>
<protein>
    <recommendedName>
        <fullName evidence="4">Transglycosylase SLT domain-containing protein</fullName>
    </recommendedName>
</protein>
<feature type="signal peptide" evidence="1">
    <location>
        <begin position="1"/>
        <end position="21"/>
    </location>
</feature>
<dbReference type="PROSITE" id="PS51257">
    <property type="entry name" value="PROKAR_LIPOPROTEIN"/>
    <property type="match status" value="1"/>
</dbReference>
<evidence type="ECO:0000313" key="2">
    <source>
        <dbReference type="EMBL" id="MDR7354361.1"/>
    </source>
</evidence>
<comment type="caution">
    <text evidence="2">The sequence shown here is derived from an EMBL/GenBank/DDBJ whole genome shotgun (WGS) entry which is preliminary data.</text>
</comment>
<evidence type="ECO:0008006" key="4">
    <source>
        <dbReference type="Google" id="ProtNLM"/>
    </source>
</evidence>
<accession>A0ABU2B6W5</accession>
<dbReference type="InterPro" id="IPR023346">
    <property type="entry name" value="Lysozyme-like_dom_sf"/>
</dbReference>
<dbReference type="RefSeq" id="WP_277103457.1">
    <property type="nucleotide sequence ID" value="NZ_BAAAJS010000079.1"/>
</dbReference>
<keyword evidence="1" id="KW-0732">Signal</keyword>
<keyword evidence="3" id="KW-1185">Reference proteome</keyword>
<evidence type="ECO:0000313" key="3">
    <source>
        <dbReference type="Proteomes" id="UP001183619"/>
    </source>
</evidence>
<organism evidence="2 3">
    <name type="scientific">Corynebacterium felinum</name>
    <dbReference type="NCBI Taxonomy" id="131318"/>
    <lineage>
        <taxon>Bacteria</taxon>
        <taxon>Bacillati</taxon>
        <taxon>Actinomycetota</taxon>
        <taxon>Actinomycetes</taxon>
        <taxon>Mycobacteriales</taxon>
        <taxon>Corynebacteriaceae</taxon>
        <taxon>Corynebacterium</taxon>
    </lineage>
</organism>
<proteinExistence type="predicted"/>
<name>A0ABU2B6W5_9CORY</name>
<dbReference type="EMBL" id="JAVDYF010000001">
    <property type="protein sequence ID" value="MDR7354361.1"/>
    <property type="molecule type" value="Genomic_DNA"/>
</dbReference>
<dbReference type="Proteomes" id="UP001183619">
    <property type="component" value="Unassembled WGS sequence"/>
</dbReference>
<feature type="chain" id="PRO_5045685403" description="Transglycosylase SLT domain-containing protein" evidence="1">
    <location>
        <begin position="22"/>
        <end position="215"/>
    </location>
</feature>
<gene>
    <name evidence="2" type="ORF">J2S37_000899</name>
</gene>
<reference evidence="2 3" key="1">
    <citation type="submission" date="2023-07" db="EMBL/GenBank/DDBJ databases">
        <title>Sequencing the genomes of 1000 actinobacteria strains.</title>
        <authorList>
            <person name="Klenk H.-P."/>
        </authorList>
    </citation>
    <scope>NUCLEOTIDE SEQUENCE [LARGE SCALE GENOMIC DNA]</scope>
    <source>
        <strain evidence="2 3">DSM 44508</strain>
    </source>
</reference>